<evidence type="ECO:0000256" key="1">
    <source>
        <dbReference type="ARBA" id="ARBA00001947"/>
    </source>
</evidence>
<dbReference type="Proteomes" id="UP000024547">
    <property type="component" value="Unassembled WGS sequence"/>
</dbReference>
<dbReference type="RefSeq" id="WP_035549430.1">
    <property type="nucleotide sequence ID" value="NZ_AWFH01000005.1"/>
</dbReference>
<dbReference type="PROSITE" id="PS00059">
    <property type="entry name" value="ADH_ZINC"/>
    <property type="match status" value="1"/>
</dbReference>
<dbReference type="InterPro" id="IPR013154">
    <property type="entry name" value="ADH-like_N"/>
</dbReference>
<dbReference type="OrthoDB" id="9809185at2"/>
<dbReference type="PANTHER" id="PTHR42813">
    <property type="entry name" value="ZINC-TYPE ALCOHOL DEHYDROGENASE-LIKE"/>
    <property type="match status" value="1"/>
</dbReference>
<feature type="domain" description="Enoyl reductase (ER)" evidence="6">
    <location>
        <begin position="8"/>
        <end position="343"/>
    </location>
</feature>
<comment type="similarity">
    <text evidence="5">Belongs to the zinc-containing alcohol dehydrogenase family.</text>
</comment>
<gene>
    <name evidence="7" type="ORF">HY36_13950</name>
</gene>
<dbReference type="AlphaFoldDB" id="A0A059E7S5"/>
<dbReference type="STRING" id="1280948.HY36_13950"/>
<evidence type="ECO:0000256" key="2">
    <source>
        <dbReference type="ARBA" id="ARBA00022723"/>
    </source>
</evidence>
<dbReference type="Pfam" id="PF08240">
    <property type="entry name" value="ADH_N"/>
    <property type="match status" value="1"/>
</dbReference>
<dbReference type="Pfam" id="PF00107">
    <property type="entry name" value="ADH_zinc_N"/>
    <property type="match status" value="1"/>
</dbReference>
<dbReference type="Gene3D" id="3.90.180.10">
    <property type="entry name" value="Medium-chain alcohol dehydrogenases, catalytic domain"/>
    <property type="match status" value="1"/>
</dbReference>
<dbReference type="InterPro" id="IPR036291">
    <property type="entry name" value="NAD(P)-bd_dom_sf"/>
</dbReference>
<dbReference type="SUPFAM" id="SSF50129">
    <property type="entry name" value="GroES-like"/>
    <property type="match status" value="1"/>
</dbReference>
<dbReference type="GO" id="GO:0016616">
    <property type="term" value="F:oxidoreductase activity, acting on the CH-OH group of donors, NAD or NADP as acceptor"/>
    <property type="evidence" value="ECO:0007669"/>
    <property type="project" value="UniProtKB-ARBA"/>
</dbReference>
<dbReference type="InterPro" id="IPR011032">
    <property type="entry name" value="GroES-like_sf"/>
</dbReference>
<evidence type="ECO:0000256" key="4">
    <source>
        <dbReference type="ARBA" id="ARBA00023002"/>
    </source>
</evidence>
<reference evidence="7 8" key="1">
    <citation type="journal article" date="2014" name="Antonie Van Leeuwenhoek">
        <title>Hyphomonas beringensis sp. nov. and Hyphomonas chukchiensis sp. nov., isolated from surface seawater of the Bering Sea and Chukchi Sea.</title>
        <authorList>
            <person name="Li C."/>
            <person name="Lai Q."/>
            <person name="Li G."/>
            <person name="Dong C."/>
            <person name="Wang J."/>
            <person name="Liao Y."/>
            <person name="Shao Z."/>
        </authorList>
    </citation>
    <scope>NUCLEOTIDE SEQUENCE [LARGE SCALE GENOMIC DNA]</scope>
    <source>
        <strain evidence="7 8">22II1-22F38</strain>
    </source>
</reference>
<dbReference type="InterPro" id="IPR002328">
    <property type="entry name" value="ADH_Zn_CS"/>
</dbReference>
<dbReference type="PATRIC" id="fig|1280948.3.peg.1029"/>
<keyword evidence="2 5" id="KW-0479">Metal-binding</keyword>
<evidence type="ECO:0000256" key="5">
    <source>
        <dbReference type="RuleBase" id="RU361277"/>
    </source>
</evidence>
<evidence type="ECO:0000259" key="6">
    <source>
        <dbReference type="SMART" id="SM00829"/>
    </source>
</evidence>
<dbReference type="SMART" id="SM00829">
    <property type="entry name" value="PKS_ER"/>
    <property type="match status" value="1"/>
</dbReference>
<dbReference type="PANTHER" id="PTHR42813:SF2">
    <property type="entry name" value="DEHYDROGENASE, ZINC-CONTAINING, PUTATIVE (AFU_ORTHOLOGUE AFUA_2G02810)-RELATED"/>
    <property type="match status" value="1"/>
</dbReference>
<evidence type="ECO:0000313" key="7">
    <source>
        <dbReference type="EMBL" id="KCZ63592.1"/>
    </source>
</evidence>
<protein>
    <recommendedName>
        <fullName evidence="6">Enoyl reductase (ER) domain-containing protein</fullName>
    </recommendedName>
</protein>
<comment type="cofactor">
    <cofactor evidence="1 5">
        <name>Zn(2+)</name>
        <dbReference type="ChEBI" id="CHEBI:29105"/>
    </cofactor>
</comment>
<organism evidence="7 8">
    <name type="scientific">Hyphomonas atlantica</name>
    <dbReference type="NCBI Taxonomy" id="1280948"/>
    <lineage>
        <taxon>Bacteria</taxon>
        <taxon>Pseudomonadati</taxon>
        <taxon>Pseudomonadota</taxon>
        <taxon>Alphaproteobacteria</taxon>
        <taxon>Hyphomonadales</taxon>
        <taxon>Hyphomonadaceae</taxon>
        <taxon>Hyphomonas</taxon>
    </lineage>
</organism>
<dbReference type="Gene3D" id="3.40.50.720">
    <property type="entry name" value="NAD(P)-binding Rossmann-like Domain"/>
    <property type="match status" value="1"/>
</dbReference>
<evidence type="ECO:0000313" key="8">
    <source>
        <dbReference type="Proteomes" id="UP000024547"/>
    </source>
</evidence>
<dbReference type="SUPFAM" id="SSF51735">
    <property type="entry name" value="NAD(P)-binding Rossmann-fold domains"/>
    <property type="match status" value="1"/>
</dbReference>
<dbReference type="eggNOG" id="COG1063">
    <property type="taxonomic scope" value="Bacteria"/>
</dbReference>
<sequence>MKGLLYQGARDIAYGDAPELKPEDTRSAIVKMTACGICGSDLHIYQGHGFSEETGYCVGHEAVGEVVETGSNVSRFKAGDRVMISAAVGCGSCVPCMSGNMNECANHAGRCYGLGPGLQGVQAEYAMVPVADFGLALIPDGISDDQAVLLTDNLPTAWHGLKGADIQPGATVAVVGCGPIGLMAVEGAFLMGAAKVYAVDLVPERRGMAEALGATALDAGEAAQIVQEQTRGRMCDSVVECVGADPAIHLSLKLAKAAGTVSCIGVNQTMDFKFPMALAFIKNLTFRTGTCSVPEHWPELIPLVQAGKLTPERTITHHMPLSDGAEAYRMFDARENGAMKMILTP</sequence>
<dbReference type="EMBL" id="AWFH01000005">
    <property type="protein sequence ID" value="KCZ63592.1"/>
    <property type="molecule type" value="Genomic_DNA"/>
</dbReference>
<accession>A0A059E7S5</accession>
<dbReference type="InterPro" id="IPR020843">
    <property type="entry name" value="ER"/>
</dbReference>
<keyword evidence="4" id="KW-0560">Oxidoreductase</keyword>
<dbReference type="GO" id="GO:0008270">
    <property type="term" value="F:zinc ion binding"/>
    <property type="evidence" value="ECO:0007669"/>
    <property type="project" value="InterPro"/>
</dbReference>
<dbReference type="InterPro" id="IPR013149">
    <property type="entry name" value="ADH-like_C"/>
</dbReference>
<evidence type="ECO:0000256" key="3">
    <source>
        <dbReference type="ARBA" id="ARBA00022833"/>
    </source>
</evidence>
<proteinExistence type="inferred from homology"/>
<keyword evidence="8" id="KW-1185">Reference proteome</keyword>
<comment type="caution">
    <text evidence="7">The sequence shown here is derived from an EMBL/GenBank/DDBJ whole genome shotgun (WGS) entry which is preliminary data.</text>
</comment>
<name>A0A059E7S5_9PROT</name>
<keyword evidence="3 5" id="KW-0862">Zinc</keyword>